<dbReference type="AlphaFoldDB" id="D3BA72"/>
<comment type="similarity">
    <text evidence="1">Belongs to the methyltransferase superfamily. L-isoaspartyl/D-aspartyl protein methyltransferase family.</text>
</comment>
<feature type="domain" description="BTB" evidence="2">
    <location>
        <begin position="269"/>
        <end position="335"/>
    </location>
</feature>
<dbReference type="Gene3D" id="1.25.40.420">
    <property type="match status" value="1"/>
</dbReference>
<dbReference type="InterPro" id="IPR011333">
    <property type="entry name" value="SKP1/BTB/POZ_sf"/>
</dbReference>
<dbReference type="SUPFAM" id="SSF54695">
    <property type="entry name" value="POZ domain"/>
    <property type="match status" value="2"/>
</dbReference>
<evidence type="ECO:0000313" key="4">
    <source>
        <dbReference type="Proteomes" id="UP000001396"/>
    </source>
</evidence>
<evidence type="ECO:0000256" key="1">
    <source>
        <dbReference type="ARBA" id="ARBA00005369"/>
    </source>
</evidence>
<dbReference type="Pfam" id="PF01135">
    <property type="entry name" value="PCMT"/>
    <property type="match status" value="1"/>
</dbReference>
<comment type="caution">
    <text evidence="3">The sequence shown here is derived from an EMBL/GenBank/DDBJ whole genome shotgun (WGS) entry which is preliminary data.</text>
</comment>
<proteinExistence type="inferred from homology"/>
<dbReference type="STRING" id="670386.D3BA72"/>
<dbReference type="InterPro" id="IPR000210">
    <property type="entry name" value="BTB/POZ_dom"/>
</dbReference>
<dbReference type="InterPro" id="IPR029063">
    <property type="entry name" value="SAM-dependent_MTases_sf"/>
</dbReference>
<dbReference type="CDD" id="cd02440">
    <property type="entry name" value="AdoMet_MTases"/>
    <property type="match status" value="1"/>
</dbReference>
<organism evidence="3 4">
    <name type="scientific">Heterostelium pallidum (strain ATCC 26659 / Pp 5 / PN500)</name>
    <name type="common">Cellular slime mold</name>
    <name type="synonym">Polysphondylium pallidum</name>
    <dbReference type="NCBI Taxonomy" id="670386"/>
    <lineage>
        <taxon>Eukaryota</taxon>
        <taxon>Amoebozoa</taxon>
        <taxon>Evosea</taxon>
        <taxon>Eumycetozoa</taxon>
        <taxon>Dictyostelia</taxon>
        <taxon>Acytosteliales</taxon>
        <taxon>Acytosteliaceae</taxon>
        <taxon>Heterostelium</taxon>
    </lineage>
</organism>
<dbReference type="RefSeq" id="XP_020433577.1">
    <property type="nucleotide sequence ID" value="XM_020576328.1"/>
</dbReference>
<dbReference type="PANTHER" id="PTHR11579:SF9">
    <property type="entry name" value="PROTEIN-L-ISOASPARTATE O-METHYLTRANSFERASE"/>
    <property type="match status" value="1"/>
</dbReference>
<dbReference type="OMA" id="FRICKEF"/>
<name>D3BA72_HETP5</name>
<reference evidence="3 4" key="1">
    <citation type="journal article" date="2011" name="Genome Res.">
        <title>Phylogeny-wide analysis of social amoeba genomes highlights ancient origins for complex intercellular communication.</title>
        <authorList>
            <person name="Heidel A.J."/>
            <person name="Lawal H.M."/>
            <person name="Felder M."/>
            <person name="Schilde C."/>
            <person name="Helps N.R."/>
            <person name="Tunggal B."/>
            <person name="Rivero F."/>
            <person name="John U."/>
            <person name="Schleicher M."/>
            <person name="Eichinger L."/>
            <person name="Platzer M."/>
            <person name="Noegel A.A."/>
            <person name="Schaap P."/>
            <person name="Gloeckner G."/>
        </authorList>
    </citation>
    <scope>NUCLEOTIDE SEQUENCE [LARGE SCALE GENOMIC DNA]</scope>
    <source>
        <strain evidence="4">ATCC 26659 / Pp 5 / PN500</strain>
    </source>
</reference>
<gene>
    <name evidence="3" type="ORF">PPL_05447</name>
</gene>
<keyword evidence="4" id="KW-1185">Reference proteome</keyword>
<protein>
    <recommendedName>
        <fullName evidence="2">BTB domain-containing protein</fullName>
    </recommendedName>
</protein>
<evidence type="ECO:0000313" key="3">
    <source>
        <dbReference type="EMBL" id="EFA81459.1"/>
    </source>
</evidence>
<accession>D3BA72</accession>
<dbReference type="SMART" id="SM00225">
    <property type="entry name" value="BTB"/>
    <property type="match status" value="2"/>
</dbReference>
<dbReference type="Pfam" id="PF00651">
    <property type="entry name" value="BTB"/>
    <property type="match status" value="2"/>
</dbReference>
<dbReference type="Proteomes" id="UP000001396">
    <property type="component" value="Unassembled WGS sequence"/>
</dbReference>
<dbReference type="SUPFAM" id="SSF53335">
    <property type="entry name" value="S-adenosyl-L-methionine-dependent methyltransferases"/>
    <property type="match status" value="1"/>
</dbReference>
<evidence type="ECO:0000259" key="2">
    <source>
        <dbReference type="PROSITE" id="PS50097"/>
    </source>
</evidence>
<dbReference type="Gene3D" id="3.30.710.10">
    <property type="entry name" value="Potassium Channel Kv1.1, Chain A"/>
    <property type="match status" value="2"/>
</dbReference>
<dbReference type="PROSITE" id="PS50097">
    <property type="entry name" value="BTB"/>
    <property type="match status" value="2"/>
</dbReference>
<sequence length="602" mass="68868">MDNYLQFFNHFVETNYSSNEELIEKLKSKYSIDNLEVIDALITIPRGDFIPEELTEQAYHDSPIRCSRLGFNISAPHIYINCLAELDIKPGNKFLDIGSGCGHFTCLAGYLVGPYGQSHGLEISEEILNFGRDNQIRFSNKSGIDLSNVEFKLRNCFLPDRDDILYDRIYVGSACPKKMMARILDRLAPNGILIIPISDELRKYTKDEKGEYTKTTLLGVRYSELQIPTDQEIENANFLVERERKLEIKIPSENLSKSFGNLVNSELDSDIIFMVMADEKQRKINAHKLFLRVRAPKYFESIEEQSVIELPIELDYESVMIVMNYMYCGEEPMEVINQKAVLAFRERLSSVVLVCQYFEQLELLAYCQELLELYKEVQSDSDKLTMVTPKTKHHFEQLRCTAKRTLQTQMLELSTSSLNSDITLSVGGSKIKCHKLILKSRSKFFKSFFTSGMKETFSDMIEIHGPFDLSSFIEYIRFVYSGDKSIINSDNVIDLMCVSDYFNDNCLKSLCEEFLVGVLDSSNVSSFLQASSNYNALQLKAVCMEKIFEEFDTVSKMESFKQLDKDLIVNCLSECCQYFKKVVNKQPVGTGTGTSVPTSPLF</sequence>
<dbReference type="PANTHER" id="PTHR11579">
    <property type="entry name" value="PROTEIN-L-ISOASPARTATE O-METHYLTRANSFERASE"/>
    <property type="match status" value="1"/>
</dbReference>
<dbReference type="CDD" id="cd14733">
    <property type="entry name" value="BACK"/>
    <property type="match status" value="1"/>
</dbReference>
<feature type="domain" description="BTB" evidence="2">
    <location>
        <begin position="420"/>
        <end position="488"/>
    </location>
</feature>
<dbReference type="Gene3D" id="3.40.50.150">
    <property type="entry name" value="Vaccinia Virus protein VP39"/>
    <property type="match status" value="1"/>
</dbReference>
<dbReference type="GO" id="GO:0004719">
    <property type="term" value="F:protein-L-isoaspartate (D-aspartate) O-methyltransferase activity"/>
    <property type="evidence" value="ECO:0007669"/>
    <property type="project" value="InterPro"/>
</dbReference>
<dbReference type="InterPro" id="IPR000682">
    <property type="entry name" value="PCMT"/>
</dbReference>
<dbReference type="CDD" id="cd18186">
    <property type="entry name" value="BTB_POZ_ZBTB_KLHL-like"/>
    <property type="match status" value="2"/>
</dbReference>
<dbReference type="EMBL" id="ADBJ01000025">
    <property type="protein sequence ID" value="EFA81459.1"/>
    <property type="molecule type" value="Genomic_DNA"/>
</dbReference>
<dbReference type="GeneID" id="31360932"/>
<dbReference type="GO" id="GO:0005737">
    <property type="term" value="C:cytoplasm"/>
    <property type="evidence" value="ECO:0007669"/>
    <property type="project" value="TreeGrafter"/>
</dbReference>
<dbReference type="InParanoid" id="D3BA72"/>